<evidence type="ECO:0000313" key="3">
    <source>
        <dbReference type="Proteomes" id="UP000011586"/>
    </source>
</evidence>
<dbReference type="EMBL" id="AOJK01000067">
    <property type="protein sequence ID" value="ELZ40735.1"/>
    <property type="molecule type" value="Genomic_DNA"/>
</dbReference>
<dbReference type="Pfam" id="PF22422">
    <property type="entry name" value="MGH1-like_GH"/>
    <property type="match status" value="1"/>
</dbReference>
<sequence>MNVKTSIDTTPSSRLATTSLPDIPVIETETETYSETFEQAAADLEALTAHSSHGPVLLAGAPWFATVFGRDSLLTAFQLLPVVPEIAVGTLSYLADYQATSYDPAHRAEPGKIFHEIRHGELARRGEINYDPFYGTIDATALWIILLDETVRWTGDEKLVEQSASNLDTALEWVTNAMDAVADDPFVYYDTTDDSRLVHTAWKDSDMSVQYADGTEATPPLASAEVQGYTYDALTRGVHLLSTVLDEPNRADALESRANQIYKQFNRKFWLPGRSYYAAALTGDGQRVDAYTSNVGQCLWSGIIDPDRTDTIVDQLFSDKLYSGWGIRSMSTADDGYSPVSYHIGSVWPHDNSLIALGLARYGYDDRVEQLSKSILDAASNHTDNRIPEVFCGFSDQTKPISYPESCEPQAWGAGTPYALVRALSGVNPPDSDVSQNSSDESGFISAAVEWFAAQ</sequence>
<accession>M0DYW2</accession>
<dbReference type="STRING" id="1227465.C463_14125"/>
<gene>
    <name evidence="2" type="ORF">C463_14125</name>
</gene>
<dbReference type="InterPro" id="IPR012341">
    <property type="entry name" value="6hp_glycosidase-like_sf"/>
</dbReference>
<dbReference type="Gene3D" id="1.50.10.10">
    <property type="match status" value="1"/>
</dbReference>
<proteinExistence type="predicted"/>
<feature type="domain" description="Mannosylglycerate hydrolase MGH1-like glycoside hydrolase" evidence="1">
    <location>
        <begin position="165"/>
        <end position="397"/>
    </location>
</feature>
<dbReference type="Proteomes" id="UP000011586">
    <property type="component" value="Unassembled WGS sequence"/>
</dbReference>
<organism evidence="2 3">
    <name type="scientific">Halorubrum californiense DSM 19288</name>
    <dbReference type="NCBI Taxonomy" id="1227465"/>
    <lineage>
        <taxon>Archaea</taxon>
        <taxon>Methanobacteriati</taxon>
        <taxon>Methanobacteriota</taxon>
        <taxon>Stenosarchaea group</taxon>
        <taxon>Halobacteria</taxon>
        <taxon>Halobacteriales</taxon>
        <taxon>Haloferacaceae</taxon>
        <taxon>Halorubrum</taxon>
    </lineage>
</organism>
<dbReference type="InterPro" id="IPR054491">
    <property type="entry name" value="MGH1-like_GH"/>
</dbReference>
<dbReference type="GO" id="GO:0005975">
    <property type="term" value="P:carbohydrate metabolic process"/>
    <property type="evidence" value="ECO:0007669"/>
    <property type="project" value="InterPro"/>
</dbReference>
<dbReference type="AlphaFoldDB" id="M0DYW2"/>
<evidence type="ECO:0000313" key="2">
    <source>
        <dbReference type="EMBL" id="ELZ40735.1"/>
    </source>
</evidence>
<dbReference type="SUPFAM" id="SSF48208">
    <property type="entry name" value="Six-hairpin glycosidases"/>
    <property type="match status" value="1"/>
</dbReference>
<name>M0DYW2_9EURY</name>
<dbReference type="PATRIC" id="fig|1227465.4.peg.2745"/>
<dbReference type="InterPro" id="IPR008928">
    <property type="entry name" value="6-hairpin_glycosidase_sf"/>
</dbReference>
<evidence type="ECO:0000259" key="1">
    <source>
        <dbReference type="Pfam" id="PF22422"/>
    </source>
</evidence>
<keyword evidence="3" id="KW-1185">Reference proteome</keyword>
<comment type="caution">
    <text evidence="2">The sequence shown here is derived from an EMBL/GenBank/DDBJ whole genome shotgun (WGS) entry which is preliminary data.</text>
</comment>
<reference evidence="2 3" key="1">
    <citation type="journal article" date="2014" name="PLoS Genet.">
        <title>Phylogenetically driven sequencing of extremely halophilic archaea reveals strategies for static and dynamic osmo-response.</title>
        <authorList>
            <person name="Becker E.A."/>
            <person name="Seitzer P.M."/>
            <person name="Tritt A."/>
            <person name="Larsen D."/>
            <person name="Krusor M."/>
            <person name="Yao A.I."/>
            <person name="Wu D."/>
            <person name="Madern D."/>
            <person name="Eisen J.A."/>
            <person name="Darling A.E."/>
            <person name="Facciotti M.T."/>
        </authorList>
    </citation>
    <scope>NUCLEOTIDE SEQUENCE [LARGE SCALE GENOMIC DNA]</scope>
    <source>
        <strain evidence="2 3">DSM 19288</strain>
    </source>
</reference>
<protein>
    <submittedName>
        <fullName evidence="2">Amylo-alpha-16-glucosidase</fullName>
    </submittedName>
</protein>